<name>A0A8H3HWZ8_9AGAM</name>
<dbReference type="AlphaFoldDB" id="A0A8H3HWZ8"/>
<sequence>MADMFDNTLVNIEANPKTELLFTLSADVARLVEHMVDRTRLEGVESERDEFNDSDTPLQQKIMSAIGSDLLLLLETLWQDRTLFLQAMRNTYTPGLAGVFFIILRQFICSEFRNNPPSRFHITCFLKIFRRYLLVATSDQLFALAAIYNFTERHYKSEAGSPNPELTDLEDAEAMLEAYMGRLAPQDRRLYGPLHASLMPVLLEPIVPLIHPTMETSLPILFTQTLNRIWDAIAAAAESPRELVDSTGGIIGFFRDCITTFQSHHDIQPTVLEDMLKALATSDMLELLGKGLAMLIPAEDEDSADFSDSFDVLHLDLYANLQYSKY</sequence>
<protein>
    <submittedName>
        <fullName evidence="1">Uncharacterized protein</fullName>
    </submittedName>
</protein>
<dbReference type="EMBL" id="CAJNJQ010001461">
    <property type="protein sequence ID" value="CAE7139388.1"/>
    <property type="molecule type" value="Genomic_DNA"/>
</dbReference>
<proteinExistence type="predicted"/>
<evidence type="ECO:0000313" key="2">
    <source>
        <dbReference type="Proteomes" id="UP000663827"/>
    </source>
</evidence>
<comment type="caution">
    <text evidence="1">The sequence shown here is derived from an EMBL/GenBank/DDBJ whole genome shotgun (WGS) entry which is preliminary data.</text>
</comment>
<organism evidence="1 2">
    <name type="scientific">Rhizoctonia solani</name>
    <dbReference type="NCBI Taxonomy" id="456999"/>
    <lineage>
        <taxon>Eukaryota</taxon>
        <taxon>Fungi</taxon>
        <taxon>Dikarya</taxon>
        <taxon>Basidiomycota</taxon>
        <taxon>Agaricomycotina</taxon>
        <taxon>Agaricomycetes</taxon>
        <taxon>Cantharellales</taxon>
        <taxon>Ceratobasidiaceae</taxon>
        <taxon>Rhizoctonia</taxon>
    </lineage>
</organism>
<dbReference type="Proteomes" id="UP000663827">
    <property type="component" value="Unassembled WGS sequence"/>
</dbReference>
<gene>
    <name evidence="1" type="ORF">RDB_LOCUS72698</name>
</gene>
<evidence type="ECO:0000313" key="1">
    <source>
        <dbReference type="EMBL" id="CAE7139388.1"/>
    </source>
</evidence>
<accession>A0A8H3HWZ8</accession>
<reference evidence="1" key="1">
    <citation type="submission" date="2021-01" db="EMBL/GenBank/DDBJ databases">
        <authorList>
            <person name="Kaushik A."/>
        </authorList>
    </citation>
    <scope>NUCLEOTIDE SEQUENCE</scope>
    <source>
        <strain evidence="1">AG5</strain>
    </source>
</reference>